<reference evidence="1 2" key="1">
    <citation type="submission" date="2014-04" db="EMBL/GenBank/DDBJ databases">
        <authorList>
            <consortium name="DOE Joint Genome Institute"/>
            <person name="Kuo A."/>
            <person name="Kohler A."/>
            <person name="Nagy L.G."/>
            <person name="Floudas D."/>
            <person name="Copeland A."/>
            <person name="Barry K.W."/>
            <person name="Cichocki N."/>
            <person name="Veneault-Fourrey C."/>
            <person name="LaButti K."/>
            <person name="Lindquist E.A."/>
            <person name="Lipzen A."/>
            <person name="Lundell T."/>
            <person name="Morin E."/>
            <person name="Murat C."/>
            <person name="Sun H."/>
            <person name="Tunlid A."/>
            <person name="Henrissat B."/>
            <person name="Grigoriev I.V."/>
            <person name="Hibbett D.S."/>
            <person name="Martin F."/>
            <person name="Nordberg H.P."/>
            <person name="Cantor M.N."/>
            <person name="Hua S.X."/>
        </authorList>
    </citation>
    <scope>NUCLEOTIDE SEQUENCE [LARGE SCALE GENOMIC DNA]</scope>
    <source>
        <strain evidence="1 2">Foug A</strain>
    </source>
</reference>
<reference evidence="2" key="2">
    <citation type="submission" date="2015-01" db="EMBL/GenBank/DDBJ databases">
        <title>Evolutionary Origins and Diversification of the Mycorrhizal Mutualists.</title>
        <authorList>
            <consortium name="DOE Joint Genome Institute"/>
            <consortium name="Mycorrhizal Genomics Consortium"/>
            <person name="Kohler A."/>
            <person name="Kuo A."/>
            <person name="Nagy L.G."/>
            <person name="Floudas D."/>
            <person name="Copeland A."/>
            <person name="Barry K.W."/>
            <person name="Cichocki N."/>
            <person name="Veneault-Fourrey C."/>
            <person name="LaButti K."/>
            <person name="Lindquist E.A."/>
            <person name="Lipzen A."/>
            <person name="Lundell T."/>
            <person name="Morin E."/>
            <person name="Murat C."/>
            <person name="Riley R."/>
            <person name="Ohm R."/>
            <person name="Sun H."/>
            <person name="Tunlid A."/>
            <person name="Henrissat B."/>
            <person name="Grigoriev I.V."/>
            <person name="Hibbett D.S."/>
            <person name="Martin F."/>
        </authorList>
    </citation>
    <scope>NUCLEOTIDE SEQUENCE [LARGE SCALE GENOMIC DNA]</scope>
    <source>
        <strain evidence="2">Foug A</strain>
    </source>
</reference>
<dbReference type="AlphaFoldDB" id="A0A0C3DI24"/>
<proteinExistence type="predicted"/>
<dbReference type="InParanoid" id="A0A0C3DI24"/>
<evidence type="ECO:0000313" key="1">
    <source>
        <dbReference type="EMBL" id="KIM60360.1"/>
    </source>
</evidence>
<organism evidence="1 2">
    <name type="scientific">Scleroderma citrinum Foug A</name>
    <dbReference type="NCBI Taxonomy" id="1036808"/>
    <lineage>
        <taxon>Eukaryota</taxon>
        <taxon>Fungi</taxon>
        <taxon>Dikarya</taxon>
        <taxon>Basidiomycota</taxon>
        <taxon>Agaricomycotina</taxon>
        <taxon>Agaricomycetes</taxon>
        <taxon>Agaricomycetidae</taxon>
        <taxon>Boletales</taxon>
        <taxon>Sclerodermatineae</taxon>
        <taxon>Sclerodermataceae</taxon>
        <taxon>Scleroderma</taxon>
    </lineage>
</organism>
<dbReference type="HOGENOM" id="CLU_088645_1_0_1"/>
<sequence length="136" mass="15810">MFSKLAAHVNMPFHQVSDCYLRLHSHGHRGNLWNTYSMYFVKNMDQELAHLPKGEEITGTPTTDARKCCYTLFKEEYKDKYAVILEKWKEAKEIENIGGTIAQWQQLFDKTKKHLNHMFNVLSKAHGFEGAYLLAG</sequence>
<evidence type="ECO:0000313" key="2">
    <source>
        <dbReference type="Proteomes" id="UP000053989"/>
    </source>
</evidence>
<dbReference type="OrthoDB" id="2665953at2759"/>
<accession>A0A0C3DI24</accession>
<dbReference type="EMBL" id="KN822063">
    <property type="protein sequence ID" value="KIM60360.1"/>
    <property type="molecule type" value="Genomic_DNA"/>
</dbReference>
<dbReference type="Proteomes" id="UP000053989">
    <property type="component" value="Unassembled WGS sequence"/>
</dbReference>
<name>A0A0C3DI24_9AGAM</name>
<protein>
    <submittedName>
        <fullName evidence="1">Uncharacterized protein</fullName>
    </submittedName>
</protein>
<keyword evidence="2" id="KW-1185">Reference proteome</keyword>
<gene>
    <name evidence="1" type="ORF">SCLCIDRAFT_1184665</name>
</gene>